<keyword evidence="3" id="KW-1185">Reference proteome</keyword>
<gene>
    <name evidence="2" type="ORF">EJ03DRAFT_177317</name>
</gene>
<dbReference type="EMBL" id="ML995870">
    <property type="protein sequence ID" value="KAF2766540.1"/>
    <property type="molecule type" value="Genomic_DNA"/>
</dbReference>
<reference evidence="2" key="1">
    <citation type="journal article" date="2020" name="Stud. Mycol.">
        <title>101 Dothideomycetes genomes: a test case for predicting lifestyles and emergence of pathogens.</title>
        <authorList>
            <person name="Haridas S."/>
            <person name="Albert R."/>
            <person name="Binder M."/>
            <person name="Bloem J."/>
            <person name="Labutti K."/>
            <person name="Salamov A."/>
            <person name="Andreopoulos B."/>
            <person name="Baker S."/>
            <person name="Barry K."/>
            <person name="Bills G."/>
            <person name="Bluhm B."/>
            <person name="Cannon C."/>
            <person name="Castanera R."/>
            <person name="Culley D."/>
            <person name="Daum C."/>
            <person name="Ezra D."/>
            <person name="Gonzalez J."/>
            <person name="Henrissat B."/>
            <person name="Kuo A."/>
            <person name="Liang C."/>
            <person name="Lipzen A."/>
            <person name="Lutzoni F."/>
            <person name="Magnuson J."/>
            <person name="Mondo S."/>
            <person name="Nolan M."/>
            <person name="Ohm R."/>
            <person name="Pangilinan J."/>
            <person name="Park H.-J."/>
            <person name="Ramirez L."/>
            <person name="Alfaro M."/>
            <person name="Sun H."/>
            <person name="Tritt A."/>
            <person name="Yoshinaga Y."/>
            <person name="Zwiers L.-H."/>
            <person name="Turgeon B."/>
            <person name="Goodwin S."/>
            <person name="Spatafora J."/>
            <person name="Crous P."/>
            <person name="Grigoriev I."/>
        </authorList>
    </citation>
    <scope>NUCLEOTIDE SEQUENCE</scope>
    <source>
        <strain evidence="2">CBS 116005</strain>
    </source>
</reference>
<feature type="region of interest" description="Disordered" evidence="1">
    <location>
        <begin position="1"/>
        <end position="56"/>
    </location>
</feature>
<feature type="compositionally biased region" description="Basic and acidic residues" evidence="1">
    <location>
        <begin position="37"/>
        <end position="54"/>
    </location>
</feature>
<name>A0A6G1L1H7_9PEZI</name>
<protein>
    <submittedName>
        <fullName evidence="2">Uncharacterized protein</fullName>
    </submittedName>
</protein>
<evidence type="ECO:0000313" key="2">
    <source>
        <dbReference type="EMBL" id="KAF2766540.1"/>
    </source>
</evidence>
<sequence>MPRSNAHGLISQTSLFTGMHARPVQRSNKECPSQVSHQRDTKLQQQRQDVRGCRDGNGGVLGPTALCSVSNRDDHLTGSCNHILANYQSSIMLFVFQNIQAHHREDSSRTCLSLTRRSKTPHCPR</sequence>
<evidence type="ECO:0000313" key="3">
    <source>
        <dbReference type="Proteomes" id="UP000799436"/>
    </source>
</evidence>
<dbReference type="Proteomes" id="UP000799436">
    <property type="component" value="Unassembled WGS sequence"/>
</dbReference>
<accession>A0A6G1L1H7</accession>
<evidence type="ECO:0000256" key="1">
    <source>
        <dbReference type="SAM" id="MobiDB-lite"/>
    </source>
</evidence>
<dbReference type="AlphaFoldDB" id="A0A6G1L1H7"/>
<organism evidence="2 3">
    <name type="scientific">Teratosphaeria nubilosa</name>
    <dbReference type="NCBI Taxonomy" id="161662"/>
    <lineage>
        <taxon>Eukaryota</taxon>
        <taxon>Fungi</taxon>
        <taxon>Dikarya</taxon>
        <taxon>Ascomycota</taxon>
        <taxon>Pezizomycotina</taxon>
        <taxon>Dothideomycetes</taxon>
        <taxon>Dothideomycetidae</taxon>
        <taxon>Mycosphaerellales</taxon>
        <taxon>Teratosphaeriaceae</taxon>
        <taxon>Teratosphaeria</taxon>
    </lineage>
</organism>
<proteinExistence type="predicted"/>